<dbReference type="Pfam" id="PF08731">
    <property type="entry name" value="AFT"/>
    <property type="match status" value="1"/>
</dbReference>
<dbReference type="EMBL" id="CM001221">
    <property type="protein sequence ID" value="AES97156.1"/>
    <property type="molecule type" value="Genomic_DNA"/>
</dbReference>
<proteinExistence type="predicted"/>
<evidence type="ECO:0000313" key="3">
    <source>
        <dbReference type="Proteomes" id="UP000002051"/>
    </source>
</evidence>
<name>G7JWX6_MEDTR</name>
<dbReference type="GO" id="GO:0010106">
    <property type="term" value="P:cellular response to iron ion starvation"/>
    <property type="evidence" value="ECO:0007669"/>
    <property type="project" value="InterPro"/>
</dbReference>
<dbReference type="HOGENOM" id="CLU_1071051_0_0_1"/>
<dbReference type="AlphaFoldDB" id="G7JWX6"/>
<dbReference type="Proteomes" id="UP000002051">
    <property type="component" value="Chromosome 5"/>
</dbReference>
<dbReference type="EnsemblPlants" id="AES97156">
    <property type="protein sequence ID" value="AES97156"/>
    <property type="gene ID" value="MTR_5g046160"/>
</dbReference>
<gene>
    <name evidence="1" type="ordered locus">MTR_5g046160</name>
</gene>
<reference evidence="2" key="3">
    <citation type="submission" date="2015-04" db="UniProtKB">
        <authorList>
            <consortium name="EnsemblPlants"/>
        </authorList>
    </citation>
    <scope>IDENTIFICATION</scope>
    <source>
        <strain evidence="2">cv. Jemalong A17</strain>
    </source>
</reference>
<dbReference type="InterPro" id="IPR014842">
    <property type="entry name" value="AFT"/>
</dbReference>
<dbReference type="PANTHER" id="PTHR31569">
    <property type="entry name" value="SWIM-TYPE DOMAIN-CONTAINING PROTEIN"/>
    <property type="match status" value="1"/>
</dbReference>
<protein>
    <submittedName>
        <fullName evidence="1">Transcription factor AFT</fullName>
    </submittedName>
</protein>
<organism evidence="1 3">
    <name type="scientific">Medicago truncatula</name>
    <name type="common">Barrel medic</name>
    <name type="synonym">Medicago tribuloides</name>
    <dbReference type="NCBI Taxonomy" id="3880"/>
    <lineage>
        <taxon>Eukaryota</taxon>
        <taxon>Viridiplantae</taxon>
        <taxon>Streptophyta</taxon>
        <taxon>Embryophyta</taxon>
        <taxon>Tracheophyta</taxon>
        <taxon>Spermatophyta</taxon>
        <taxon>Magnoliopsida</taxon>
        <taxon>eudicotyledons</taxon>
        <taxon>Gunneridae</taxon>
        <taxon>Pentapetalae</taxon>
        <taxon>rosids</taxon>
        <taxon>fabids</taxon>
        <taxon>Fabales</taxon>
        <taxon>Fabaceae</taxon>
        <taxon>Papilionoideae</taxon>
        <taxon>50 kb inversion clade</taxon>
        <taxon>NPAAA clade</taxon>
        <taxon>Hologalegina</taxon>
        <taxon>IRL clade</taxon>
        <taxon>Trifolieae</taxon>
        <taxon>Medicago</taxon>
    </lineage>
</organism>
<sequence>MGLKNLTAFYLSKQVCCLGCPFQLLRFKGLIVVAAARLVVDETFCVMSQIKSWERDDLLGWVCQQVAKAEFTIFIDKSSLKKPTLTMQCERNGEYKPPKTRKKSKRTGSRKCQCPFRLRGFFEKDTNGWWIAMLSGIHHHELEEKKRVIDMTKSLAVLRNILTDLKEKNKESLTTIKQVYNTQTRWHKGIIGDKTKIQYLISKLEGHKYVYFARANSEETTLEDIYISHPESINMLNTFPTVLIMEASHHKYSSFILGIQ</sequence>
<dbReference type="eggNOG" id="ENOG502QQB8">
    <property type="taxonomic scope" value="Eukaryota"/>
</dbReference>
<dbReference type="InterPro" id="IPR052579">
    <property type="entry name" value="Zinc_finger_SWIM"/>
</dbReference>
<evidence type="ECO:0000313" key="1">
    <source>
        <dbReference type="EMBL" id="AES97156.1"/>
    </source>
</evidence>
<evidence type="ECO:0000313" key="2">
    <source>
        <dbReference type="EnsemblPlants" id="AES97156"/>
    </source>
</evidence>
<dbReference type="GO" id="GO:0000981">
    <property type="term" value="F:DNA-binding transcription factor activity, RNA polymerase II-specific"/>
    <property type="evidence" value="ECO:0007669"/>
    <property type="project" value="InterPro"/>
</dbReference>
<reference evidence="1 3" key="1">
    <citation type="journal article" date="2011" name="Nature">
        <title>The Medicago genome provides insight into the evolution of rhizobial symbioses.</title>
        <authorList>
            <person name="Young N.D."/>
            <person name="Debelle F."/>
            <person name="Oldroyd G.E."/>
            <person name="Geurts R."/>
            <person name="Cannon S.B."/>
            <person name="Udvardi M.K."/>
            <person name="Benedito V.A."/>
            <person name="Mayer K.F."/>
            <person name="Gouzy J."/>
            <person name="Schoof H."/>
            <person name="Van de Peer Y."/>
            <person name="Proost S."/>
            <person name="Cook D.R."/>
            <person name="Meyers B.C."/>
            <person name="Spannagl M."/>
            <person name="Cheung F."/>
            <person name="De Mita S."/>
            <person name="Krishnakumar V."/>
            <person name="Gundlach H."/>
            <person name="Zhou S."/>
            <person name="Mudge J."/>
            <person name="Bharti A.K."/>
            <person name="Murray J.D."/>
            <person name="Naoumkina M.A."/>
            <person name="Rosen B."/>
            <person name="Silverstein K.A."/>
            <person name="Tang H."/>
            <person name="Rombauts S."/>
            <person name="Zhao P.X."/>
            <person name="Zhou P."/>
            <person name="Barbe V."/>
            <person name="Bardou P."/>
            <person name="Bechner M."/>
            <person name="Bellec A."/>
            <person name="Berger A."/>
            <person name="Berges H."/>
            <person name="Bidwell S."/>
            <person name="Bisseling T."/>
            <person name="Choisne N."/>
            <person name="Couloux A."/>
            <person name="Denny R."/>
            <person name="Deshpande S."/>
            <person name="Dai X."/>
            <person name="Doyle J.J."/>
            <person name="Dudez A.M."/>
            <person name="Farmer A.D."/>
            <person name="Fouteau S."/>
            <person name="Franken C."/>
            <person name="Gibelin C."/>
            <person name="Gish J."/>
            <person name="Goldstein S."/>
            <person name="Gonzalez A.J."/>
            <person name="Green P.J."/>
            <person name="Hallab A."/>
            <person name="Hartog M."/>
            <person name="Hua A."/>
            <person name="Humphray S.J."/>
            <person name="Jeong D.H."/>
            <person name="Jing Y."/>
            <person name="Jocker A."/>
            <person name="Kenton S.M."/>
            <person name="Kim D.J."/>
            <person name="Klee K."/>
            <person name="Lai H."/>
            <person name="Lang C."/>
            <person name="Lin S."/>
            <person name="Macmil S.L."/>
            <person name="Magdelenat G."/>
            <person name="Matthews L."/>
            <person name="McCorrison J."/>
            <person name="Monaghan E.L."/>
            <person name="Mun J.H."/>
            <person name="Najar F.Z."/>
            <person name="Nicholson C."/>
            <person name="Noirot C."/>
            <person name="O'Bleness M."/>
            <person name="Paule C.R."/>
            <person name="Poulain J."/>
            <person name="Prion F."/>
            <person name="Qin B."/>
            <person name="Qu C."/>
            <person name="Retzel E.F."/>
            <person name="Riddle C."/>
            <person name="Sallet E."/>
            <person name="Samain S."/>
            <person name="Samson N."/>
            <person name="Sanders I."/>
            <person name="Saurat O."/>
            <person name="Scarpelli C."/>
            <person name="Schiex T."/>
            <person name="Segurens B."/>
            <person name="Severin A.J."/>
            <person name="Sherrier D.J."/>
            <person name="Shi R."/>
            <person name="Sims S."/>
            <person name="Singer S.R."/>
            <person name="Sinharoy S."/>
            <person name="Sterck L."/>
            <person name="Viollet A."/>
            <person name="Wang B.B."/>
            <person name="Wang K."/>
            <person name="Wang M."/>
            <person name="Wang X."/>
            <person name="Warfsmann J."/>
            <person name="Weissenbach J."/>
            <person name="White D.D."/>
            <person name="White J.D."/>
            <person name="Wiley G.B."/>
            <person name="Wincker P."/>
            <person name="Xing Y."/>
            <person name="Yang L."/>
            <person name="Yao Z."/>
            <person name="Ying F."/>
            <person name="Zhai J."/>
            <person name="Zhou L."/>
            <person name="Zuber A."/>
            <person name="Denarie J."/>
            <person name="Dixon R.A."/>
            <person name="May G.D."/>
            <person name="Schwartz D.C."/>
            <person name="Rogers J."/>
            <person name="Quetier F."/>
            <person name="Town C.D."/>
            <person name="Roe B.A."/>
        </authorList>
    </citation>
    <scope>NUCLEOTIDE SEQUENCE [LARGE SCALE GENOMIC DNA]</scope>
    <source>
        <strain evidence="1">A17</strain>
        <strain evidence="2 3">cv. Jemalong A17</strain>
    </source>
</reference>
<dbReference type="PaxDb" id="3880-AES97156"/>
<dbReference type="GO" id="GO:0045944">
    <property type="term" value="P:positive regulation of transcription by RNA polymerase II"/>
    <property type="evidence" value="ECO:0007669"/>
    <property type="project" value="InterPro"/>
</dbReference>
<keyword evidence="3" id="KW-1185">Reference proteome</keyword>
<dbReference type="PANTHER" id="PTHR31569:SF4">
    <property type="entry name" value="SWIM-TYPE DOMAIN-CONTAINING PROTEIN"/>
    <property type="match status" value="1"/>
</dbReference>
<reference evidence="1 3" key="2">
    <citation type="journal article" date="2014" name="BMC Genomics">
        <title>An improved genome release (version Mt4.0) for the model legume Medicago truncatula.</title>
        <authorList>
            <person name="Tang H."/>
            <person name="Krishnakumar V."/>
            <person name="Bidwell S."/>
            <person name="Rosen B."/>
            <person name="Chan A."/>
            <person name="Zhou S."/>
            <person name="Gentzbittel L."/>
            <person name="Childs K.L."/>
            <person name="Yandell M."/>
            <person name="Gundlach H."/>
            <person name="Mayer K.F."/>
            <person name="Schwartz D.C."/>
            <person name="Town C.D."/>
        </authorList>
    </citation>
    <scope>GENOME REANNOTATION</scope>
    <source>
        <strain evidence="2 3">cv. Jemalong A17</strain>
    </source>
</reference>
<accession>G7JWX6</accession>